<dbReference type="EMBL" id="BARV01002997">
    <property type="protein sequence ID" value="GAH98420.1"/>
    <property type="molecule type" value="Genomic_DNA"/>
</dbReference>
<organism evidence="2">
    <name type="scientific">marine sediment metagenome</name>
    <dbReference type="NCBI Taxonomy" id="412755"/>
    <lineage>
        <taxon>unclassified sequences</taxon>
        <taxon>metagenomes</taxon>
        <taxon>ecological metagenomes</taxon>
    </lineage>
</organism>
<dbReference type="InterPro" id="IPR050553">
    <property type="entry name" value="Thioredoxin_ResA/DsbE_sf"/>
</dbReference>
<dbReference type="PANTHER" id="PTHR42852">
    <property type="entry name" value="THIOL:DISULFIDE INTERCHANGE PROTEIN DSBE"/>
    <property type="match status" value="1"/>
</dbReference>
<dbReference type="SUPFAM" id="SSF52833">
    <property type="entry name" value="Thioredoxin-like"/>
    <property type="match status" value="1"/>
</dbReference>
<gene>
    <name evidence="2" type="ORF">S06H3_07400</name>
</gene>
<dbReference type="CDD" id="cd02966">
    <property type="entry name" value="TlpA_like_family"/>
    <property type="match status" value="1"/>
</dbReference>
<dbReference type="InterPro" id="IPR013740">
    <property type="entry name" value="Redoxin"/>
</dbReference>
<proteinExistence type="predicted"/>
<reference evidence="2" key="1">
    <citation type="journal article" date="2014" name="Front. Microbiol.">
        <title>High frequency of phylogenetically diverse reductive dehalogenase-homologous genes in deep subseafloor sedimentary metagenomes.</title>
        <authorList>
            <person name="Kawai M."/>
            <person name="Futagami T."/>
            <person name="Toyoda A."/>
            <person name="Takaki Y."/>
            <person name="Nishi S."/>
            <person name="Hori S."/>
            <person name="Arai W."/>
            <person name="Tsubouchi T."/>
            <person name="Morono Y."/>
            <person name="Uchiyama I."/>
            <person name="Ito T."/>
            <person name="Fujiyama A."/>
            <person name="Inagaki F."/>
            <person name="Takami H."/>
        </authorList>
    </citation>
    <scope>NUCLEOTIDE SEQUENCE</scope>
    <source>
        <strain evidence="2">Expedition CK06-06</strain>
    </source>
</reference>
<dbReference type="Pfam" id="PF08534">
    <property type="entry name" value="Redoxin"/>
    <property type="match status" value="1"/>
</dbReference>
<name>X1KXQ5_9ZZZZ</name>
<dbReference type="PANTHER" id="PTHR42852:SF17">
    <property type="entry name" value="THIOREDOXIN-LIKE PROTEIN HI_1115"/>
    <property type="match status" value="1"/>
</dbReference>
<dbReference type="PROSITE" id="PS51257">
    <property type="entry name" value="PROKAR_LIPOPROTEIN"/>
    <property type="match status" value="1"/>
</dbReference>
<dbReference type="InterPro" id="IPR013766">
    <property type="entry name" value="Thioredoxin_domain"/>
</dbReference>
<evidence type="ECO:0000313" key="2">
    <source>
        <dbReference type="EMBL" id="GAH98420.1"/>
    </source>
</evidence>
<dbReference type="GO" id="GO:0016491">
    <property type="term" value="F:oxidoreductase activity"/>
    <property type="evidence" value="ECO:0007669"/>
    <property type="project" value="InterPro"/>
</dbReference>
<dbReference type="PROSITE" id="PS51352">
    <property type="entry name" value="THIOREDOXIN_2"/>
    <property type="match status" value="1"/>
</dbReference>
<dbReference type="AlphaFoldDB" id="X1KXQ5"/>
<evidence type="ECO:0000259" key="1">
    <source>
        <dbReference type="PROSITE" id="PS51352"/>
    </source>
</evidence>
<accession>X1KXQ5</accession>
<dbReference type="Gene3D" id="3.40.30.10">
    <property type="entry name" value="Glutaredoxin"/>
    <property type="match status" value="1"/>
</dbReference>
<sequence length="108" mass="11698">MRGTEITLSELQGTPVVLNFWAISCPACRAGLPYFDVVAKEYADKVTIVAVNIGESVSQVKGFFGDSKVSFTVALDKNAQMTSSYATGYIPTTFFIDSQGVIRYLKVG</sequence>
<comment type="caution">
    <text evidence="2">The sequence shown here is derived from an EMBL/GenBank/DDBJ whole genome shotgun (WGS) entry which is preliminary data.</text>
</comment>
<protein>
    <recommendedName>
        <fullName evidence="1">Thioredoxin domain-containing protein</fullName>
    </recommendedName>
</protein>
<feature type="domain" description="Thioredoxin" evidence="1">
    <location>
        <begin position="1"/>
        <end position="108"/>
    </location>
</feature>
<dbReference type="InterPro" id="IPR036249">
    <property type="entry name" value="Thioredoxin-like_sf"/>
</dbReference>
<feature type="non-terminal residue" evidence="2">
    <location>
        <position position="108"/>
    </location>
</feature>